<dbReference type="InterPro" id="IPR055128">
    <property type="entry name" value="HypF_C_2"/>
</dbReference>
<name>A0ABV4BGY3_9GAMM</name>
<dbReference type="Pfam" id="PF01300">
    <property type="entry name" value="Sua5_yciO_yrdC"/>
    <property type="match status" value="1"/>
</dbReference>
<gene>
    <name evidence="13" type="primary">hypF</name>
    <name evidence="13" type="ORF">ABC977_15405</name>
</gene>
<evidence type="ECO:0000256" key="1">
    <source>
        <dbReference type="ARBA" id="ARBA00004711"/>
    </source>
</evidence>
<evidence type="ECO:0000256" key="10">
    <source>
        <dbReference type="SAM" id="MobiDB-lite"/>
    </source>
</evidence>
<dbReference type="InterPro" id="IPR017945">
    <property type="entry name" value="DHBP_synth_RibB-like_a/b_dom"/>
</dbReference>
<evidence type="ECO:0000256" key="6">
    <source>
        <dbReference type="ARBA" id="ARBA00022833"/>
    </source>
</evidence>
<dbReference type="PROSITE" id="PS00150">
    <property type="entry name" value="ACYLPHOSPHATASE_1"/>
    <property type="match status" value="1"/>
</dbReference>
<feature type="domain" description="YrdC-like" evidence="12">
    <location>
        <begin position="204"/>
        <end position="389"/>
    </location>
</feature>
<evidence type="ECO:0000256" key="2">
    <source>
        <dbReference type="ARBA" id="ARBA00008097"/>
    </source>
</evidence>
<dbReference type="Gene3D" id="3.90.870.50">
    <property type="match status" value="1"/>
</dbReference>
<dbReference type="PROSITE" id="PS51163">
    <property type="entry name" value="YRDC"/>
    <property type="match status" value="1"/>
</dbReference>
<dbReference type="EMBL" id="JBDKXB010000028">
    <property type="protein sequence ID" value="MEY6433791.1"/>
    <property type="molecule type" value="Genomic_DNA"/>
</dbReference>
<dbReference type="Pfam" id="PF00708">
    <property type="entry name" value="Acylphosphatase"/>
    <property type="match status" value="1"/>
</dbReference>
<dbReference type="Gene3D" id="3.30.110.120">
    <property type="match status" value="1"/>
</dbReference>
<evidence type="ECO:0000259" key="12">
    <source>
        <dbReference type="PROSITE" id="PS51163"/>
    </source>
</evidence>
<dbReference type="Gene3D" id="3.30.420.40">
    <property type="match status" value="1"/>
</dbReference>
<evidence type="ECO:0000313" key="13">
    <source>
        <dbReference type="EMBL" id="MEY6433791.1"/>
    </source>
</evidence>
<dbReference type="Pfam" id="PF22521">
    <property type="entry name" value="HypF_C_2"/>
    <property type="match status" value="1"/>
</dbReference>
<dbReference type="GO" id="GO:0016874">
    <property type="term" value="F:ligase activity"/>
    <property type="evidence" value="ECO:0007669"/>
    <property type="project" value="UniProtKB-KW"/>
</dbReference>
<dbReference type="Proteomes" id="UP001564408">
    <property type="component" value="Unassembled WGS sequence"/>
</dbReference>
<feature type="region of interest" description="Disordered" evidence="10">
    <location>
        <begin position="787"/>
        <end position="808"/>
    </location>
</feature>
<dbReference type="NCBIfam" id="TIGR00143">
    <property type="entry name" value="hypF"/>
    <property type="match status" value="1"/>
</dbReference>
<dbReference type="PIRSF" id="PIRSF006256">
    <property type="entry name" value="CMPcnvr_hdrg_mat"/>
    <property type="match status" value="1"/>
</dbReference>
<evidence type="ECO:0000256" key="8">
    <source>
        <dbReference type="PIRNR" id="PIRNR006256"/>
    </source>
</evidence>
<dbReference type="InterPro" id="IPR011125">
    <property type="entry name" value="Znf_HypF"/>
</dbReference>
<evidence type="ECO:0000256" key="3">
    <source>
        <dbReference type="ARBA" id="ARBA00022598"/>
    </source>
</evidence>
<dbReference type="EC" id="6.2.-.-" evidence="8"/>
<dbReference type="InterPro" id="IPR041440">
    <property type="entry name" value="HypF_C"/>
</dbReference>
<evidence type="ECO:0000256" key="4">
    <source>
        <dbReference type="ARBA" id="ARBA00022723"/>
    </source>
</evidence>
<accession>A0ABV4BGY3</accession>
<comment type="function">
    <text evidence="8">Involved in the maturation of [NiFe] hydrogenases. Along with HypE, it catalyzes the synthesis of the CN ligands of the active site iron of [NiFe]-hydrogenases. HypF functions as a carbamoyl transferase using carbamoylphosphate as a substrate and transferring the carboxamido moiety in an ATP-dependent reaction to the thiolate of the C-terminal cysteine of HypE yielding a protein-S-carboxamide.</text>
</comment>
<dbReference type="InterPro" id="IPR004421">
    <property type="entry name" value="Carbamoyltransferase_HypF"/>
</dbReference>
<keyword evidence="14" id="KW-1185">Reference proteome</keyword>
<dbReference type="Pfam" id="PF07503">
    <property type="entry name" value="zf-HYPF"/>
    <property type="match status" value="2"/>
</dbReference>
<dbReference type="InterPro" id="IPR017968">
    <property type="entry name" value="Acylphosphatase_CS"/>
</dbReference>
<dbReference type="PANTHER" id="PTHR42959">
    <property type="entry name" value="CARBAMOYLTRANSFERASE"/>
    <property type="match status" value="1"/>
</dbReference>
<dbReference type="Pfam" id="PF17788">
    <property type="entry name" value="HypF_C"/>
    <property type="match status" value="1"/>
</dbReference>
<proteinExistence type="inferred from homology"/>
<organism evidence="13 14">
    <name type="scientific">Thioalkalicoccus limnaeus</name>
    <dbReference type="NCBI Taxonomy" id="120681"/>
    <lineage>
        <taxon>Bacteria</taxon>
        <taxon>Pseudomonadati</taxon>
        <taxon>Pseudomonadota</taxon>
        <taxon>Gammaproteobacteria</taxon>
        <taxon>Chromatiales</taxon>
        <taxon>Chromatiaceae</taxon>
        <taxon>Thioalkalicoccus</taxon>
    </lineage>
</organism>
<comment type="similarity">
    <text evidence="2 8">Belongs to the carbamoyltransferase HypF family.</text>
</comment>
<evidence type="ECO:0000256" key="5">
    <source>
        <dbReference type="ARBA" id="ARBA00022771"/>
    </source>
</evidence>
<keyword evidence="6" id="KW-0862">Zinc</keyword>
<evidence type="ECO:0000256" key="9">
    <source>
        <dbReference type="PROSITE-ProRule" id="PRU00520"/>
    </source>
</evidence>
<dbReference type="InterPro" id="IPR001792">
    <property type="entry name" value="Acylphosphatase-like_dom"/>
</dbReference>
<comment type="pathway">
    <text evidence="1 8">Protein modification; [NiFe] hydrogenase maturation.</text>
</comment>
<comment type="catalytic activity">
    <reaction evidence="9">
        <text>an acyl phosphate + H2O = a carboxylate + phosphate + H(+)</text>
        <dbReference type="Rhea" id="RHEA:14965"/>
        <dbReference type="ChEBI" id="CHEBI:15377"/>
        <dbReference type="ChEBI" id="CHEBI:15378"/>
        <dbReference type="ChEBI" id="CHEBI:29067"/>
        <dbReference type="ChEBI" id="CHEBI:43474"/>
        <dbReference type="ChEBI" id="CHEBI:59918"/>
        <dbReference type="EC" id="3.6.1.7"/>
    </reaction>
</comment>
<evidence type="ECO:0000256" key="7">
    <source>
        <dbReference type="ARBA" id="ARBA00048220"/>
    </source>
</evidence>
<keyword evidence="3 13" id="KW-0436">Ligase</keyword>
<feature type="domain" description="Acylphosphatase-like" evidence="11">
    <location>
        <begin position="3"/>
        <end position="90"/>
    </location>
</feature>
<dbReference type="InterPro" id="IPR006070">
    <property type="entry name" value="Sua5-like_dom"/>
</dbReference>
<comment type="caution">
    <text evidence="13">The sequence shown here is derived from an EMBL/GenBank/DDBJ whole genome shotgun (WGS) entry which is preliminary data.</text>
</comment>
<protein>
    <recommendedName>
        <fullName evidence="8">Carbamoyltransferase HypF</fullName>
        <ecNumber evidence="8">6.2.-.-</ecNumber>
    </recommendedName>
</protein>
<evidence type="ECO:0000313" key="14">
    <source>
        <dbReference type="Proteomes" id="UP001564408"/>
    </source>
</evidence>
<reference evidence="13 14" key="1">
    <citation type="submission" date="2024-05" db="EMBL/GenBank/DDBJ databases">
        <title>Genome Sequence and Characterization of the New Strain Purple Sulfur Bacterium of Genus Thioalkalicoccus.</title>
        <authorList>
            <person name="Bryantseva I.A."/>
            <person name="Kyndt J.A."/>
            <person name="Imhoff J.F."/>
        </authorList>
    </citation>
    <scope>NUCLEOTIDE SEQUENCE [LARGE SCALE GENOMIC DNA]</scope>
    <source>
        <strain evidence="13 14">Um2</strain>
    </source>
</reference>
<comment type="catalytic activity">
    <reaction evidence="7 8">
        <text>C-terminal L-cysteinyl-[HypE protein] + carbamoyl phosphate + ATP + H2O = C-terminal S-carboxamide-L-cysteinyl-[HypE protein] + AMP + phosphate + diphosphate + H(+)</text>
        <dbReference type="Rhea" id="RHEA:55636"/>
        <dbReference type="Rhea" id="RHEA-COMP:14247"/>
        <dbReference type="Rhea" id="RHEA-COMP:14392"/>
        <dbReference type="ChEBI" id="CHEBI:15377"/>
        <dbReference type="ChEBI" id="CHEBI:15378"/>
        <dbReference type="ChEBI" id="CHEBI:30616"/>
        <dbReference type="ChEBI" id="CHEBI:33019"/>
        <dbReference type="ChEBI" id="CHEBI:43474"/>
        <dbReference type="ChEBI" id="CHEBI:58228"/>
        <dbReference type="ChEBI" id="CHEBI:76913"/>
        <dbReference type="ChEBI" id="CHEBI:139126"/>
        <dbReference type="ChEBI" id="CHEBI:456215"/>
    </reaction>
</comment>
<feature type="active site" evidence="9">
    <location>
        <position position="18"/>
    </location>
</feature>
<dbReference type="InterPro" id="IPR051060">
    <property type="entry name" value="Carbamoyltrans_HypF-like"/>
</dbReference>
<dbReference type="RefSeq" id="WP_369668176.1">
    <property type="nucleotide sequence ID" value="NZ_JBDKXB010000028.1"/>
</dbReference>
<sequence>MNGERIRVRGLVQGVGFRPTVWRLAQDLGLTGEVRNDGEGVLIRIWGPPPERDRFCAELLVQCPPLARIDALERQPCDEPPPAAGFRIVASVAGSVHTGIVPDAATCPACRRELFDPADRRYRYPFINCTHCGPRLSIVAAIPYDRANTSMAVFAMCAACQREYEDPGDRRFHAQPNACAICGPRVWISERGGQALDPAVLGAVDAIAAASHLLGQGAIVAIKGIGGFHLACDATDARAVAELRRRKARFAKPFALMARDLDVIRRFARLDAIEAEQLASVAAPILLLAADGAERVADEVAPGQTTIGFMLPYSPIHHLLLDAWERPLVMTSGNRSDEPQCTDNDEAAERLHGLADYWLWHDRAIVNRVDDSVVRILDGAPRLLRRARGYAPAPLNLPPGFAAGPPILAFGGELKNTICLLQDGQAVLSQHLGDLEDARTAREYERTIDLYLELFRHQPAWFALDHHPGYRSTLVGIERAARAEVPIRRIQHHHAHIAAVLADNGWPLAGGRVLGIALDGLGYGADGTLWGGELLLADYAGYERVGWLAPTPLPGGGKAILEPWRTAYAHLATHLGWERVRAAYPDLEVVQWLADRPLEILDRQMATGFNAPVTSACGRLFDAVAAVLGIGRGGIQYEGQAAIELEALACRAGDDDTSAYPFAWREAVEGAPSDTIELDPTPMWQALLADLAAGRSAPEVAVRFHRGLAEAVANGAARLAARHHCSTTALSGGVFQNRLLFEDLALRLRGLGLVVLAHRQVPTNDGGLSLGQAVVAAAQVIGRSAEVAPDPVADRRFDPPSTPARSRS</sequence>
<dbReference type="InterPro" id="IPR036046">
    <property type="entry name" value="Acylphosphatase-like_dom_sf"/>
</dbReference>
<dbReference type="SUPFAM" id="SSF54975">
    <property type="entry name" value="Acylphosphatase/BLUF domain-like"/>
    <property type="match status" value="1"/>
</dbReference>
<dbReference type="SUPFAM" id="SSF55821">
    <property type="entry name" value="YrdC/RibB"/>
    <property type="match status" value="1"/>
</dbReference>
<feature type="active site" evidence="9">
    <location>
        <position position="36"/>
    </location>
</feature>
<dbReference type="Gene3D" id="3.30.420.360">
    <property type="match status" value="1"/>
</dbReference>
<evidence type="ECO:0000259" key="11">
    <source>
        <dbReference type="PROSITE" id="PS51160"/>
    </source>
</evidence>
<keyword evidence="4" id="KW-0479">Metal-binding</keyword>
<dbReference type="PROSITE" id="PS51160">
    <property type="entry name" value="ACYLPHOSPHATASE_3"/>
    <property type="match status" value="1"/>
</dbReference>
<dbReference type="PANTHER" id="PTHR42959:SF1">
    <property type="entry name" value="CARBAMOYLTRANSFERASE HYPF"/>
    <property type="match status" value="1"/>
</dbReference>
<keyword evidence="5" id="KW-0863">Zinc-finger</keyword>
<keyword evidence="9" id="KW-0378">Hydrolase</keyword>